<dbReference type="EMBL" id="JQCN01000067">
    <property type="protein sequence ID" value="KRN96247.1"/>
    <property type="molecule type" value="Genomic_DNA"/>
</dbReference>
<dbReference type="Pfam" id="PF10702">
    <property type="entry name" value="DUF2507"/>
    <property type="match status" value="1"/>
</dbReference>
<protein>
    <recommendedName>
        <fullName evidence="3">DUF2507 domain-containing protein</fullName>
    </recommendedName>
</protein>
<dbReference type="OrthoDB" id="2965348at2"/>
<accession>A0A0R2LC30</accession>
<dbReference type="Proteomes" id="UP000051886">
    <property type="component" value="Unassembled WGS sequence"/>
</dbReference>
<dbReference type="InterPro" id="IPR019642">
    <property type="entry name" value="DUF2507"/>
</dbReference>
<dbReference type="STRING" id="449659.IV66_GL000741"/>
<reference evidence="1 2" key="1">
    <citation type="journal article" date="2015" name="Genome Announc.">
        <title>Expanding the biotechnology potential of lactobacilli through comparative genomics of 213 strains and associated genera.</title>
        <authorList>
            <person name="Sun Z."/>
            <person name="Harris H.M."/>
            <person name="McCann A."/>
            <person name="Guo C."/>
            <person name="Argimon S."/>
            <person name="Zhang W."/>
            <person name="Yang X."/>
            <person name="Jeffery I.B."/>
            <person name="Cooney J.C."/>
            <person name="Kagawa T.F."/>
            <person name="Liu W."/>
            <person name="Song Y."/>
            <person name="Salvetti E."/>
            <person name="Wrobel A."/>
            <person name="Rasinkangas P."/>
            <person name="Parkhill J."/>
            <person name="Rea M.C."/>
            <person name="O'Sullivan O."/>
            <person name="Ritari J."/>
            <person name="Douillard F.P."/>
            <person name="Paul Ross R."/>
            <person name="Yang R."/>
            <person name="Briner A.E."/>
            <person name="Felis G.E."/>
            <person name="de Vos W.M."/>
            <person name="Barrangou R."/>
            <person name="Klaenhammer T.R."/>
            <person name="Caufield P.W."/>
            <person name="Cui Y."/>
            <person name="Zhang H."/>
            <person name="O'Toole P.W."/>
        </authorList>
    </citation>
    <scope>NUCLEOTIDE SEQUENCE [LARGE SCALE GENOMIC DNA]</scope>
    <source>
        <strain evidence="1 2">NBRC 103219</strain>
    </source>
</reference>
<proteinExistence type="predicted"/>
<sequence>MSKKFFDISASTQNFSTTLLRDDLIPALTGKDGNILYWAGKKLARDFVLNKDEELSVFFDKAGWGELKRVKSQKSTQTFELSGPVIQTRLQLSNNANFLLEAGFLAETIQNQLGNLTEAIVTSTKKDIVTILVKIDWDSHGKHEELEQDNIINLLENEDQ</sequence>
<dbReference type="AlphaFoldDB" id="A0A0R2LC30"/>
<dbReference type="Gene3D" id="3.30.1380.20">
    <property type="entry name" value="Trafficking protein particle complex subunit 3"/>
    <property type="match status" value="1"/>
</dbReference>
<gene>
    <name evidence="1" type="ORF">IV66_GL000741</name>
</gene>
<evidence type="ECO:0008006" key="3">
    <source>
        <dbReference type="Google" id="ProtNLM"/>
    </source>
</evidence>
<evidence type="ECO:0000313" key="1">
    <source>
        <dbReference type="EMBL" id="KRN96247.1"/>
    </source>
</evidence>
<comment type="caution">
    <text evidence="1">The sequence shown here is derived from an EMBL/GenBank/DDBJ whole genome shotgun (WGS) entry which is preliminary data.</text>
</comment>
<name>A0A0R2LC30_9LACO</name>
<evidence type="ECO:0000313" key="2">
    <source>
        <dbReference type="Proteomes" id="UP000051886"/>
    </source>
</evidence>
<keyword evidence="2" id="KW-1185">Reference proteome</keyword>
<dbReference type="PATRIC" id="fig|449659.4.peg.747"/>
<dbReference type="SUPFAM" id="SSF111126">
    <property type="entry name" value="Ligand-binding domain in the NO signalling and Golgi transport"/>
    <property type="match status" value="1"/>
</dbReference>
<dbReference type="InterPro" id="IPR024096">
    <property type="entry name" value="NO_sig/Golgi_transp_ligand-bd"/>
</dbReference>
<organism evidence="1 2">
    <name type="scientific">Ligilactobacillus pobuzihii</name>
    <dbReference type="NCBI Taxonomy" id="449659"/>
    <lineage>
        <taxon>Bacteria</taxon>
        <taxon>Bacillati</taxon>
        <taxon>Bacillota</taxon>
        <taxon>Bacilli</taxon>
        <taxon>Lactobacillales</taxon>
        <taxon>Lactobacillaceae</taxon>
        <taxon>Ligilactobacillus</taxon>
    </lineage>
</organism>
<dbReference type="RefSeq" id="WP_017867298.1">
    <property type="nucleotide sequence ID" value="NZ_BJYB01000014.1"/>
</dbReference>